<keyword evidence="2" id="KW-1185">Reference proteome</keyword>
<protein>
    <submittedName>
        <fullName evidence="1">Phage protein</fullName>
    </submittedName>
</protein>
<accession>A0A6F8ZJX7</accession>
<evidence type="ECO:0000313" key="2">
    <source>
        <dbReference type="Proteomes" id="UP000501273"/>
    </source>
</evidence>
<evidence type="ECO:0000313" key="1">
    <source>
        <dbReference type="EMBL" id="CAB1282911.1"/>
    </source>
</evidence>
<organism evidence="1 2">
    <name type="scientific">Xylella phage Cota</name>
    <dbReference type="NCBI Taxonomy" id="2699877"/>
    <lineage>
        <taxon>Viruses</taxon>
        <taxon>Duplodnaviria</taxon>
        <taxon>Heunggongvirae</taxon>
        <taxon>Uroviricota</taxon>
        <taxon>Caudoviricetes</taxon>
        <taxon>Autographivirales</taxon>
        <taxon>Autonotataviridae</taxon>
        <taxon>Cotavirus</taxon>
        <taxon>Cotavirus cota</taxon>
    </lineage>
</organism>
<reference evidence="1 2" key="1">
    <citation type="submission" date="2020-03" db="EMBL/GenBank/DDBJ databases">
        <authorList>
            <person name="Ansaldi M."/>
            <person name="Clavijo F."/>
        </authorList>
    </citation>
    <scope>NUCLEOTIDE SEQUENCE [LARGE SCALE GENOMIC DNA]</scope>
</reference>
<sequence>MTKTNKIMDKAQIEKAIDSIAKQGKKLDGDIQAAAVGCINHIEACGDVRLFNRLFLAMPKGARKSALTQWALAFGKVEANTGDNKKEQPFTYAKDKTTDLAGAIGNPWYDFAPEKAPDEMFDVRKALTALLNRAGKAQNVNDAELLAKLRTLEPTE</sequence>
<proteinExistence type="predicted"/>
<dbReference type="EMBL" id="LR778216">
    <property type="protein sequence ID" value="CAB1282911.1"/>
    <property type="molecule type" value="Genomic_DNA"/>
</dbReference>
<name>A0A6F8ZJX7_9CAUD</name>
<dbReference type="Proteomes" id="UP000501273">
    <property type="component" value="Chromosome"/>
</dbReference>